<dbReference type="Pfam" id="PF22234">
    <property type="entry name" value="Rv2466c-like"/>
    <property type="match status" value="1"/>
</dbReference>
<dbReference type="EMBL" id="CP159218">
    <property type="protein sequence ID" value="XCG65394.1"/>
    <property type="molecule type" value="Genomic_DNA"/>
</dbReference>
<dbReference type="SUPFAM" id="SSF52833">
    <property type="entry name" value="Thioredoxin-like"/>
    <property type="match status" value="1"/>
</dbReference>
<accession>A0AAU8DTN6</accession>
<evidence type="ECO:0000313" key="1">
    <source>
        <dbReference type="EMBL" id="XCG65394.1"/>
    </source>
</evidence>
<dbReference type="InterPro" id="IPR053977">
    <property type="entry name" value="Rv2466c-like"/>
</dbReference>
<dbReference type="RefSeq" id="WP_353650999.1">
    <property type="nucleotide sequence ID" value="NZ_CP159218.1"/>
</dbReference>
<dbReference type="AlphaFoldDB" id="A0AAU8DTN6"/>
<protein>
    <submittedName>
        <fullName evidence="1">Disulfide bond formation protein DsbA</fullName>
    </submittedName>
</protein>
<proteinExistence type="predicted"/>
<gene>
    <name evidence="1" type="ORF">ABLG96_08985</name>
</gene>
<name>A0AAU8DTN6_9ACTN</name>
<organism evidence="1">
    <name type="scientific">Nakamurella sp. A5-74</name>
    <dbReference type="NCBI Taxonomy" id="3158264"/>
    <lineage>
        <taxon>Bacteria</taxon>
        <taxon>Bacillati</taxon>
        <taxon>Actinomycetota</taxon>
        <taxon>Actinomycetes</taxon>
        <taxon>Nakamurellales</taxon>
        <taxon>Nakamurellaceae</taxon>
        <taxon>Nakamurella</taxon>
    </lineage>
</organism>
<dbReference type="InterPro" id="IPR036249">
    <property type="entry name" value="Thioredoxin-like_sf"/>
</dbReference>
<sequence>MTTQIDQEAPTSGTDRQTATFYFDPICPFAWVTSRWILEVQKVRAVDVDFRVMSLAVLNDGRDLSDSYRDMMTKAWGPVRVAIAIQQQHGAEHLLPFYTAIGTKIHDEGRTEETGERNYLPLIAEALAEVGLPAELIDAASSTDFDEELKASHHRGMDPVGDEVGTPTIHFGETAFFGPVITRIPRGEEAGKLWDGTVAIASFPYFFEIKRSRTEDPQFD</sequence>
<dbReference type="Gene3D" id="3.40.30.10">
    <property type="entry name" value="Glutaredoxin"/>
    <property type="match status" value="1"/>
</dbReference>
<reference evidence="1" key="1">
    <citation type="submission" date="2024-05" db="EMBL/GenBank/DDBJ databases">
        <authorList>
            <person name="Cai S.Y."/>
            <person name="Jin L.M."/>
            <person name="Li H.R."/>
        </authorList>
    </citation>
    <scope>NUCLEOTIDE SEQUENCE</scope>
    <source>
        <strain evidence="1">A5-74</strain>
    </source>
</reference>